<evidence type="ECO:0000313" key="1">
    <source>
        <dbReference type="EMBL" id="KAG8551126.1"/>
    </source>
</evidence>
<protein>
    <submittedName>
        <fullName evidence="1">Uncharacterized protein</fullName>
    </submittedName>
</protein>
<comment type="caution">
    <text evidence="1">The sequence shown here is derived from an EMBL/GenBank/DDBJ whole genome shotgun (WGS) entry which is preliminary data.</text>
</comment>
<dbReference type="EMBL" id="WNYA01000011">
    <property type="protein sequence ID" value="KAG8551126.1"/>
    <property type="molecule type" value="Genomic_DNA"/>
</dbReference>
<sequence length="81" mass="9314">MDLCLFLTISSIKHFIAGDTLVSFIAEFYIVELFLPWQKPTEKQPFATSFSCYFTAAHDLRRNPGGESSAIFNIWIQNLQH</sequence>
<gene>
    <name evidence="1" type="ORF">GDO81_003973</name>
</gene>
<proteinExistence type="predicted"/>
<accession>A0AAV6ZQ13</accession>
<keyword evidence="2" id="KW-1185">Reference proteome</keyword>
<organism evidence="1 2">
    <name type="scientific">Engystomops pustulosus</name>
    <name type="common">Tungara frog</name>
    <name type="synonym">Physalaemus pustulosus</name>
    <dbReference type="NCBI Taxonomy" id="76066"/>
    <lineage>
        <taxon>Eukaryota</taxon>
        <taxon>Metazoa</taxon>
        <taxon>Chordata</taxon>
        <taxon>Craniata</taxon>
        <taxon>Vertebrata</taxon>
        <taxon>Euteleostomi</taxon>
        <taxon>Amphibia</taxon>
        <taxon>Batrachia</taxon>
        <taxon>Anura</taxon>
        <taxon>Neobatrachia</taxon>
        <taxon>Hyloidea</taxon>
        <taxon>Leptodactylidae</taxon>
        <taxon>Leiuperinae</taxon>
        <taxon>Engystomops</taxon>
    </lineage>
</organism>
<dbReference type="AlphaFoldDB" id="A0AAV6ZQ13"/>
<reference evidence="1" key="1">
    <citation type="thesis" date="2020" institute="ProQuest LLC" country="789 East Eisenhower Parkway, Ann Arbor, MI, USA">
        <title>Comparative Genomics and Chromosome Evolution.</title>
        <authorList>
            <person name="Mudd A.B."/>
        </authorList>
    </citation>
    <scope>NUCLEOTIDE SEQUENCE</scope>
    <source>
        <strain evidence="1">237g6f4</strain>
        <tissue evidence="1">Blood</tissue>
    </source>
</reference>
<evidence type="ECO:0000313" key="2">
    <source>
        <dbReference type="Proteomes" id="UP000824782"/>
    </source>
</evidence>
<name>A0AAV6ZQ13_ENGPU</name>
<dbReference type="Proteomes" id="UP000824782">
    <property type="component" value="Unassembled WGS sequence"/>
</dbReference>